<gene>
    <name evidence="2" type="ORF">LTR36_000463</name>
</gene>
<name>A0AAV9JZ68_9PEZI</name>
<dbReference type="SUPFAM" id="SSF53335">
    <property type="entry name" value="S-adenosyl-L-methionine-dependent methyltransferases"/>
    <property type="match status" value="1"/>
</dbReference>
<evidence type="ECO:0000256" key="1">
    <source>
        <dbReference type="ARBA" id="ARBA00022679"/>
    </source>
</evidence>
<protein>
    <recommendedName>
        <fullName evidence="4">Methyltransferase</fullName>
    </recommendedName>
</protein>
<dbReference type="CDD" id="cd02440">
    <property type="entry name" value="AdoMet_MTases"/>
    <property type="match status" value="1"/>
</dbReference>
<sequence>MSAFSEANRKAFNDLSEAYNSKPWQRKLSSQVSDALQERKDWIGVQWATEDNKREVKLLDYACGTGAITKALGPYVTSMQGIDISEKMVEEYNKAALSSGLQPEQASAVVGDLFAEKVPDSLEGPRFQNFDVAVVGLGFHHFEDPALAVKRLVERLKPTGVLLLVDFVPFGEERKREEELRAQNPDADFPDMSRTIKHNGFERADMEKLFTNGGLEDFSWAVLDEQAVMELPKGTVHRTLFIARGRRPATVWGKLTTWFGGMQDQASGQVGSVMRADHGR</sequence>
<dbReference type="PANTHER" id="PTHR43861:SF3">
    <property type="entry name" value="PUTATIVE (AFU_ORTHOLOGUE AFUA_2G14390)-RELATED"/>
    <property type="match status" value="1"/>
</dbReference>
<keyword evidence="3" id="KW-1185">Reference proteome</keyword>
<evidence type="ECO:0000313" key="2">
    <source>
        <dbReference type="EMBL" id="KAK4550883.1"/>
    </source>
</evidence>
<dbReference type="PANTHER" id="PTHR43861">
    <property type="entry name" value="TRANS-ACONITATE 2-METHYLTRANSFERASE-RELATED"/>
    <property type="match status" value="1"/>
</dbReference>
<dbReference type="Gene3D" id="3.40.50.150">
    <property type="entry name" value="Vaccinia Virus protein VP39"/>
    <property type="match status" value="1"/>
</dbReference>
<proteinExistence type="predicted"/>
<dbReference type="GO" id="GO:0016740">
    <property type="term" value="F:transferase activity"/>
    <property type="evidence" value="ECO:0007669"/>
    <property type="project" value="UniProtKB-KW"/>
</dbReference>
<reference evidence="2 3" key="1">
    <citation type="submission" date="2021-11" db="EMBL/GenBank/DDBJ databases">
        <title>Black yeast isolated from Biological Soil Crust.</title>
        <authorList>
            <person name="Kurbessoian T."/>
        </authorList>
    </citation>
    <scope>NUCLEOTIDE SEQUENCE [LARGE SCALE GENOMIC DNA]</scope>
    <source>
        <strain evidence="2 3">CCFEE 5522</strain>
    </source>
</reference>
<dbReference type="InterPro" id="IPR029063">
    <property type="entry name" value="SAM-dependent_MTases_sf"/>
</dbReference>
<dbReference type="Pfam" id="PF13489">
    <property type="entry name" value="Methyltransf_23"/>
    <property type="match status" value="1"/>
</dbReference>
<accession>A0AAV9JZ68</accession>
<evidence type="ECO:0000313" key="3">
    <source>
        <dbReference type="Proteomes" id="UP001324427"/>
    </source>
</evidence>
<keyword evidence="1" id="KW-0808">Transferase</keyword>
<organism evidence="2 3">
    <name type="scientific">Oleoguttula mirabilis</name>
    <dbReference type="NCBI Taxonomy" id="1507867"/>
    <lineage>
        <taxon>Eukaryota</taxon>
        <taxon>Fungi</taxon>
        <taxon>Dikarya</taxon>
        <taxon>Ascomycota</taxon>
        <taxon>Pezizomycotina</taxon>
        <taxon>Dothideomycetes</taxon>
        <taxon>Dothideomycetidae</taxon>
        <taxon>Mycosphaerellales</taxon>
        <taxon>Teratosphaeriaceae</taxon>
        <taxon>Oleoguttula</taxon>
    </lineage>
</organism>
<dbReference type="EMBL" id="JAVFHQ010000001">
    <property type="protein sequence ID" value="KAK4550883.1"/>
    <property type="molecule type" value="Genomic_DNA"/>
</dbReference>
<dbReference type="Proteomes" id="UP001324427">
    <property type="component" value="Unassembled WGS sequence"/>
</dbReference>
<dbReference type="AlphaFoldDB" id="A0AAV9JZ68"/>
<evidence type="ECO:0008006" key="4">
    <source>
        <dbReference type="Google" id="ProtNLM"/>
    </source>
</evidence>
<comment type="caution">
    <text evidence="2">The sequence shown here is derived from an EMBL/GenBank/DDBJ whole genome shotgun (WGS) entry which is preliminary data.</text>
</comment>